<evidence type="ECO:0000313" key="1">
    <source>
        <dbReference type="EMBL" id="SVE48998.1"/>
    </source>
</evidence>
<accession>A0A383DYR4</accession>
<protein>
    <submittedName>
        <fullName evidence="1">Uncharacterized protein</fullName>
    </submittedName>
</protein>
<dbReference type="AlphaFoldDB" id="A0A383DYR4"/>
<proteinExistence type="predicted"/>
<sequence>TFKLTSSLTPNTIIMNYIQPQLSLDELTNFYYDMYRKEVQIVDGNAAWKLIASEELEWVTMPDAKQSNKGYLILNGADAVSANSISIGAVATGKYAYLIEKCLLEFKDPTGEIIKFATAENIINNGDPIGLATGPVELNVEVPTGYTLARFYPRFKRLFNTAEKTEIYTQLNLKNTFGIGFDYKLGGFYVITPNNLDLTSTNFSLSNQKDNTSSNKDNSWIIKAEYNEATDTT</sequence>
<gene>
    <name evidence="1" type="ORF">METZ01_LOCUS501852</name>
</gene>
<name>A0A383DYR4_9ZZZZ</name>
<organism evidence="1">
    <name type="scientific">marine metagenome</name>
    <dbReference type="NCBI Taxonomy" id="408172"/>
    <lineage>
        <taxon>unclassified sequences</taxon>
        <taxon>metagenomes</taxon>
        <taxon>ecological metagenomes</taxon>
    </lineage>
</organism>
<dbReference type="EMBL" id="UINC01220886">
    <property type="protein sequence ID" value="SVE48998.1"/>
    <property type="molecule type" value="Genomic_DNA"/>
</dbReference>
<feature type="non-terminal residue" evidence="1">
    <location>
        <position position="1"/>
    </location>
</feature>
<reference evidence="1" key="1">
    <citation type="submission" date="2018-05" db="EMBL/GenBank/DDBJ databases">
        <authorList>
            <person name="Lanie J.A."/>
            <person name="Ng W.-L."/>
            <person name="Kazmierczak K.M."/>
            <person name="Andrzejewski T.M."/>
            <person name="Davidsen T.M."/>
            <person name="Wayne K.J."/>
            <person name="Tettelin H."/>
            <person name="Glass J.I."/>
            <person name="Rusch D."/>
            <person name="Podicherti R."/>
            <person name="Tsui H.-C.T."/>
            <person name="Winkler M.E."/>
        </authorList>
    </citation>
    <scope>NUCLEOTIDE SEQUENCE</scope>
</reference>
<feature type="non-terminal residue" evidence="1">
    <location>
        <position position="233"/>
    </location>
</feature>